<organism evidence="6 7">
    <name type="scientific">Agromyces luteolus</name>
    <dbReference type="NCBI Taxonomy" id="88373"/>
    <lineage>
        <taxon>Bacteria</taxon>
        <taxon>Bacillati</taxon>
        <taxon>Actinomycetota</taxon>
        <taxon>Actinomycetes</taxon>
        <taxon>Micrococcales</taxon>
        <taxon>Microbacteriaceae</taxon>
        <taxon>Agromyces</taxon>
    </lineage>
</organism>
<dbReference type="InterPro" id="IPR015856">
    <property type="entry name" value="ABC_transpr_CbiO/EcfA_su"/>
</dbReference>
<dbReference type="EMBL" id="WODA01000025">
    <property type="protein sequence ID" value="MUN08452.1"/>
    <property type="molecule type" value="Genomic_DNA"/>
</dbReference>
<dbReference type="Pfam" id="PF00005">
    <property type="entry name" value="ABC_tran"/>
    <property type="match status" value="2"/>
</dbReference>
<comment type="caution">
    <text evidence="6">The sequence shown here is derived from an EMBL/GenBank/DDBJ whole genome shotgun (WGS) entry which is preliminary data.</text>
</comment>
<reference evidence="6 7" key="1">
    <citation type="submission" date="2019-11" db="EMBL/GenBank/DDBJ databases">
        <title>Agromyces kandeliae sp. nov., isolated from mangrove soil.</title>
        <authorList>
            <person name="Wang R."/>
        </authorList>
    </citation>
    <scope>NUCLEOTIDE SEQUENCE [LARGE SCALE GENOMIC DNA]</scope>
    <source>
        <strain evidence="6 7">JCM 11431</strain>
    </source>
</reference>
<evidence type="ECO:0000256" key="4">
    <source>
        <dbReference type="ARBA" id="ARBA00022840"/>
    </source>
</evidence>
<dbReference type="GO" id="GO:0043190">
    <property type="term" value="C:ATP-binding cassette (ABC) transporter complex"/>
    <property type="evidence" value="ECO:0007669"/>
    <property type="project" value="TreeGrafter"/>
</dbReference>
<evidence type="ECO:0000313" key="7">
    <source>
        <dbReference type="Proteomes" id="UP000480122"/>
    </source>
</evidence>
<keyword evidence="3" id="KW-0547">Nucleotide-binding</keyword>
<dbReference type="GO" id="GO:0016887">
    <property type="term" value="F:ATP hydrolysis activity"/>
    <property type="evidence" value="ECO:0007669"/>
    <property type="project" value="InterPro"/>
</dbReference>
<proteinExistence type="inferred from homology"/>
<evidence type="ECO:0000256" key="3">
    <source>
        <dbReference type="ARBA" id="ARBA00022741"/>
    </source>
</evidence>
<gene>
    <name evidence="6" type="ORF">GLX25_15185</name>
</gene>
<dbReference type="CDD" id="cd03225">
    <property type="entry name" value="ABC_cobalt_CbiO_domain1"/>
    <property type="match status" value="2"/>
</dbReference>
<dbReference type="InterPro" id="IPR027417">
    <property type="entry name" value="P-loop_NTPase"/>
</dbReference>
<dbReference type="InterPro" id="IPR003593">
    <property type="entry name" value="AAA+_ATPase"/>
</dbReference>
<keyword evidence="7" id="KW-1185">Reference proteome</keyword>
<evidence type="ECO:0000259" key="5">
    <source>
        <dbReference type="PROSITE" id="PS50893"/>
    </source>
</evidence>
<feature type="domain" description="ABC transporter" evidence="5">
    <location>
        <begin position="11"/>
        <end position="249"/>
    </location>
</feature>
<dbReference type="PANTHER" id="PTHR43553:SF24">
    <property type="entry name" value="ENERGY-COUPLING FACTOR TRANSPORTER ATP-BINDING PROTEIN ECFA1"/>
    <property type="match status" value="1"/>
</dbReference>
<dbReference type="InterPro" id="IPR003439">
    <property type="entry name" value="ABC_transporter-like_ATP-bd"/>
</dbReference>
<dbReference type="Proteomes" id="UP000480122">
    <property type="component" value="Unassembled WGS sequence"/>
</dbReference>
<dbReference type="AlphaFoldDB" id="A0A7C9LEA4"/>
<evidence type="ECO:0000256" key="2">
    <source>
        <dbReference type="ARBA" id="ARBA00022448"/>
    </source>
</evidence>
<dbReference type="PROSITE" id="PS50893">
    <property type="entry name" value="ABC_TRANSPORTER_2"/>
    <property type="match status" value="2"/>
</dbReference>
<dbReference type="SUPFAM" id="SSF52540">
    <property type="entry name" value="P-loop containing nucleoside triphosphate hydrolases"/>
    <property type="match status" value="2"/>
</dbReference>
<dbReference type="GO" id="GO:0005524">
    <property type="term" value="F:ATP binding"/>
    <property type="evidence" value="ECO:0007669"/>
    <property type="project" value="UniProtKB-KW"/>
</dbReference>
<dbReference type="InterPro" id="IPR050095">
    <property type="entry name" value="ECF_ABC_transporter_ATP-bd"/>
</dbReference>
<name>A0A7C9LEA4_9MICO</name>
<dbReference type="RefSeq" id="WP_166548880.1">
    <property type="nucleotide sequence ID" value="NZ_BAAAIA010000008.1"/>
</dbReference>
<dbReference type="GO" id="GO:0042626">
    <property type="term" value="F:ATPase-coupled transmembrane transporter activity"/>
    <property type="evidence" value="ECO:0007669"/>
    <property type="project" value="TreeGrafter"/>
</dbReference>
<dbReference type="Gene3D" id="3.40.50.300">
    <property type="entry name" value="P-loop containing nucleotide triphosphate hydrolases"/>
    <property type="match status" value="2"/>
</dbReference>
<dbReference type="PROSITE" id="PS00211">
    <property type="entry name" value="ABC_TRANSPORTER_1"/>
    <property type="match status" value="2"/>
</dbReference>
<keyword evidence="2" id="KW-0813">Transport</keyword>
<dbReference type="PANTHER" id="PTHR43553">
    <property type="entry name" value="HEAVY METAL TRANSPORTER"/>
    <property type="match status" value="1"/>
</dbReference>
<evidence type="ECO:0000313" key="6">
    <source>
        <dbReference type="EMBL" id="MUN08452.1"/>
    </source>
</evidence>
<protein>
    <submittedName>
        <fullName evidence="6">ATP-binding cassette domain-containing protein</fullName>
    </submittedName>
</protein>
<comment type="similarity">
    <text evidence="1">Belongs to the ABC transporter superfamily.</text>
</comment>
<dbReference type="InterPro" id="IPR017871">
    <property type="entry name" value="ABC_transporter-like_CS"/>
</dbReference>
<dbReference type="SMART" id="SM00382">
    <property type="entry name" value="AAA"/>
    <property type="match status" value="2"/>
</dbReference>
<sequence>MDRSPGAAGPARVDATGWGWRHAGRRRAALRGIDLRIHPGERVLLLGPSGSGKSTLLHALAGVLGGDDEGEHHGRLLIDGRPASEARGRAGLVLQDPDSQVVLARVGDDVAFGCENLGIPREEIWDRVRAAIDAVGLDLPLAHPTSRLSGGQKQRMALAGAIAMRPGLLLLDEPTANLDPAGVAEVRDAVARVLDRTGATLVVVEHRVDVWLDLVDRVVVLGADGRLLADGPPSVVLDERREALAAAGVWVPGVPLEVPDATDAAAPDARPALSTESLAIGRPRGAVLHERLGLVVPEASSTVLTGPNGAGKSTLALTLGGLLAPRAGRVIAAPALARGIGDAPLRWRSRELLTRIGTVFQEPEHQFVASTVRDEVAVAPRALGLGAADVDARVDEVLQRLRLDHLAAANPFTLSGGEARRLTVGAVLATRPGAVILDEPTFGQDRLGWVELVRLLHELVREGTTLLSVTHDAAYIASLGAHRIRLDARAAAGTGVATRGGPA</sequence>
<accession>A0A7C9LEA4</accession>
<evidence type="ECO:0000256" key="1">
    <source>
        <dbReference type="ARBA" id="ARBA00005417"/>
    </source>
</evidence>
<keyword evidence="4 6" id="KW-0067">ATP-binding</keyword>
<feature type="domain" description="ABC transporter" evidence="5">
    <location>
        <begin position="273"/>
        <end position="503"/>
    </location>
</feature>